<organism evidence="3 4">
    <name type="scientific">Mugilogobius chulae</name>
    <name type="common">yellowstripe goby</name>
    <dbReference type="NCBI Taxonomy" id="88201"/>
    <lineage>
        <taxon>Eukaryota</taxon>
        <taxon>Metazoa</taxon>
        <taxon>Chordata</taxon>
        <taxon>Craniata</taxon>
        <taxon>Vertebrata</taxon>
        <taxon>Euteleostomi</taxon>
        <taxon>Actinopterygii</taxon>
        <taxon>Neopterygii</taxon>
        <taxon>Teleostei</taxon>
        <taxon>Neoteleostei</taxon>
        <taxon>Acanthomorphata</taxon>
        <taxon>Gobiaria</taxon>
        <taxon>Gobiiformes</taxon>
        <taxon>Gobioidei</taxon>
        <taxon>Gobiidae</taxon>
        <taxon>Gobionellinae</taxon>
        <taxon>Mugilogobius</taxon>
    </lineage>
</organism>
<evidence type="ECO:0000313" key="4">
    <source>
        <dbReference type="Proteomes" id="UP001460270"/>
    </source>
</evidence>
<name>A0AAW0N3B1_9GOBI</name>
<feature type="domain" description="Reverse transcriptase" evidence="2">
    <location>
        <begin position="380"/>
        <end position="441"/>
    </location>
</feature>
<accession>A0AAW0N3B1</accession>
<feature type="region of interest" description="Disordered" evidence="1">
    <location>
        <begin position="140"/>
        <end position="159"/>
    </location>
</feature>
<reference evidence="4" key="1">
    <citation type="submission" date="2024-04" db="EMBL/GenBank/DDBJ databases">
        <title>Salinicola lusitanus LLJ914,a marine bacterium isolated from the Okinawa Trough.</title>
        <authorList>
            <person name="Li J."/>
        </authorList>
    </citation>
    <scope>NUCLEOTIDE SEQUENCE [LARGE SCALE GENOMIC DNA]</scope>
</reference>
<keyword evidence="4" id="KW-1185">Reference proteome</keyword>
<evidence type="ECO:0000313" key="3">
    <source>
        <dbReference type="EMBL" id="KAK7884125.1"/>
    </source>
</evidence>
<dbReference type="Proteomes" id="UP001460270">
    <property type="component" value="Unassembled WGS sequence"/>
</dbReference>
<dbReference type="InterPro" id="IPR004244">
    <property type="entry name" value="Transposase_22"/>
</dbReference>
<feature type="compositionally biased region" description="Polar residues" evidence="1">
    <location>
        <begin position="100"/>
        <end position="111"/>
    </location>
</feature>
<evidence type="ECO:0000256" key="1">
    <source>
        <dbReference type="SAM" id="MobiDB-lite"/>
    </source>
</evidence>
<dbReference type="InterPro" id="IPR042566">
    <property type="entry name" value="L1_C"/>
</dbReference>
<dbReference type="InterPro" id="IPR000477">
    <property type="entry name" value="RT_dom"/>
</dbReference>
<proteinExistence type="predicted"/>
<feature type="compositionally biased region" description="Basic and acidic residues" evidence="1">
    <location>
        <begin position="112"/>
        <end position="133"/>
    </location>
</feature>
<dbReference type="Pfam" id="PF00078">
    <property type="entry name" value="RVT_1"/>
    <property type="match status" value="1"/>
</dbReference>
<protein>
    <recommendedName>
        <fullName evidence="2">Reverse transcriptase domain-containing protein</fullName>
    </recommendedName>
</protein>
<evidence type="ECO:0000259" key="2">
    <source>
        <dbReference type="Pfam" id="PF00078"/>
    </source>
</evidence>
<dbReference type="Gene3D" id="3.30.250.20">
    <property type="entry name" value="L1 transposable element, C-terminal domain"/>
    <property type="match status" value="1"/>
</dbReference>
<dbReference type="AlphaFoldDB" id="A0AAW0N3B1"/>
<gene>
    <name evidence="3" type="ORF">WMY93_027248</name>
</gene>
<feature type="region of interest" description="Disordered" evidence="1">
    <location>
        <begin position="100"/>
        <end position="133"/>
    </location>
</feature>
<comment type="caution">
    <text evidence="3">The sequence shown here is derived from an EMBL/GenBank/DDBJ whole genome shotgun (WGS) entry which is preliminary data.</text>
</comment>
<sequence>MCVSVRFTRHGLSQAGCPYNELDTAHFGLMQLRRRGEREGERDRERDRERELQAQAPAIMVKKLIPLEIRPNQLSLSRCFCRTKPEALLKEVHETAISSIPVSSNTSTTLERQYDETKNQETRKETNADLERAEDPELALAEHDSANDANTGNTKMDDEPNEVLRAIRDLKTTMNDRFNILEESLSSTKASVADLSARTHEVEKASSDHENRLSLVETTLAAIRSENNLLRQKVVDLEARSRRQNIKIIPPTTLGPDHFDKPVMVDRAHRLGVRAPEAGGRPRVTIARIHSCQTKEKILQLARQGFPLRHNDKPVYIFPDYPAEITKQRQAFVDVRKRLEAGGARCGFIYPARLRVSLGSTVKIFSTLVKQMPLRTLCKKVERGTRQGCPLSPLLFALAIEPLAIAIRKSASIHPVHLGGIDHSISLYADDVVLFLSQPEHSIPALLDLPFMMLKYFVRHATPQQFHGTSHNTSGQMHLSADKDFGGENAGVLKRFLAPRRAPSPAPNLPEPETWRVCHLPRHGWLLGAGSSTFIWGGASWPMAARAPSV</sequence>
<dbReference type="EMBL" id="JBBPFD010000020">
    <property type="protein sequence ID" value="KAK7884125.1"/>
    <property type="molecule type" value="Genomic_DNA"/>
</dbReference>
<dbReference type="PANTHER" id="PTHR11505">
    <property type="entry name" value="L1 TRANSPOSABLE ELEMENT-RELATED"/>
    <property type="match status" value="1"/>
</dbReference>